<dbReference type="Proteomes" id="UP000193465">
    <property type="component" value="Unassembled WGS sequence"/>
</dbReference>
<proteinExistence type="predicted"/>
<dbReference type="AlphaFoldDB" id="A0A1X1T9Q5"/>
<dbReference type="STRING" id="188915.AWC02_18065"/>
<keyword evidence="2" id="KW-1185">Reference proteome</keyword>
<sequence>MGRQQLYLDAAALCWVADHFDTTAAGMDIAVRIRLGGLTFGGATAGRDWIGAGEELRRALHAWVPELIRWSRATTEIAAALRAASVRYRQAEVLAAQRVG</sequence>
<gene>
    <name evidence="1" type="ORF">AWC02_18065</name>
</gene>
<accession>A0A1X1T9Q5</accession>
<evidence type="ECO:0000313" key="1">
    <source>
        <dbReference type="EMBL" id="ORV41313.1"/>
    </source>
</evidence>
<reference evidence="1 2" key="1">
    <citation type="submission" date="2016-01" db="EMBL/GenBank/DDBJ databases">
        <title>The new phylogeny of the genus Mycobacterium.</title>
        <authorList>
            <person name="Tarcisio F."/>
            <person name="Conor M."/>
            <person name="Antonella G."/>
            <person name="Elisabetta G."/>
            <person name="Giulia F.S."/>
            <person name="Sara T."/>
            <person name="Anna F."/>
            <person name="Clotilde B."/>
            <person name="Roberto B."/>
            <person name="Veronica D.S."/>
            <person name="Fabio R."/>
            <person name="Monica P."/>
            <person name="Olivier J."/>
            <person name="Enrico T."/>
            <person name="Nicola S."/>
        </authorList>
    </citation>
    <scope>NUCLEOTIDE SEQUENCE [LARGE SCALE GENOMIC DNA]</scope>
    <source>
        <strain evidence="1 2">ATCC 27353</strain>
    </source>
</reference>
<dbReference type="InterPro" id="IPR022536">
    <property type="entry name" value="EspC"/>
</dbReference>
<dbReference type="Pfam" id="PF10824">
    <property type="entry name" value="T7SS_ESX_EspC"/>
    <property type="match status" value="1"/>
</dbReference>
<protein>
    <submittedName>
        <fullName evidence="1">Uncharacterized protein</fullName>
    </submittedName>
</protein>
<dbReference type="EMBL" id="LQOT01000069">
    <property type="protein sequence ID" value="ORV41313.1"/>
    <property type="molecule type" value="Genomic_DNA"/>
</dbReference>
<comment type="caution">
    <text evidence="1">The sequence shown here is derived from an EMBL/GenBank/DDBJ whole genome shotgun (WGS) entry which is preliminary data.</text>
</comment>
<dbReference type="GO" id="GO:0009306">
    <property type="term" value="P:protein secretion"/>
    <property type="evidence" value="ECO:0007669"/>
    <property type="project" value="InterPro"/>
</dbReference>
<dbReference type="RefSeq" id="WP_085130072.1">
    <property type="nucleotide sequence ID" value="NZ_LQOT01000069.1"/>
</dbReference>
<name>A0A1X1T9Q5_9MYCO</name>
<evidence type="ECO:0000313" key="2">
    <source>
        <dbReference type="Proteomes" id="UP000193465"/>
    </source>
</evidence>
<organism evidence="1 2">
    <name type="scientific">Mycolicibacter engbaekii</name>
    <dbReference type="NCBI Taxonomy" id="188915"/>
    <lineage>
        <taxon>Bacteria</taxon>
        <taxon>Bacillati</taxon>
        <taxon>Actinomycetota</taxon>
        <taxon>Actinomycetes</taxon>
        <taxon>Mycobacteriales</taxon>
        <taxon>Mycobacteriaceae</taxon>
        <taxon>Mycolicibacter</taxon>
    </lineage>
</organism>